<dbReference type="CDD" id="cd06225">
    <property type="entry name" value="HAMP"/>
    <property type="match status" value="1"/>
</dbReference>
<dbReference type="Gene3D" id="1.10.287.130">
    <property type="match status" value="1"/>
</dbReference>
<evidence type="ECO:0000256" key="1">
    <source>
        <dbReference type="ARBA" id="ARBA00000085"/>
    </source>
</evidence>
<dbReference type="InterPro" id="IPR003594">
    <property type="entry name" value="HATPase_dom"/>
</dbReference>
<dbReference type="SUPFAM" id="SSF103190">
    <property type="entry name" value="Sensory domain-like"/>
    <property type="match status" value="1"/>
</dbReference>
<keyword evidence="12" id="KW-0902">Two-component regulatory system</keyword>
<evidence type="ECO:0000313" key="17">
    <source>
        <dbReference type="EMBL" id="QKS72864.1"/>
    </source>
</evidence>
<dbReference type="InterPro" id="IPR003661">
    <property type="entry name" value="HisK_dim/P_dom"/>
</dbReference>
<evidence type="ECO:0000256" key="7">
    <source>
        <dbReference type="ARBA" id="ARBA00022692"/>
    </source>
</evidence>
<dbReference type="SMART" id="SM00388">
    <property type="entry name" value="HisKA"/>
    <property type="match status" value="1"/>
</dbReference>
<dbReference type="KEGG" id="psua:FLK61_40380"/>
<dbReference type="EMBL" id="CP041372">
    <property type="protein sequence ID" value="QKS72864.1"/>
    <property type="molecule type" value="Genomic_DNA"/>
</dbReference>
<keyword evidence="10" id="KW-0067">ATP-binding</keyword>
<evidence type="ECO:0000256" key="9">
    <source>
        <dbReference type="ARBA" id="ARBA00022777"/>
    </source>
</evidence>
<dbReference type="InterPro" id="IPR013767">
    <property type="entry name" value="PAS_fold"/>
</dbReference>
<accession>A0A859FJ09</accession>
<evidence type="ECO:0000259" key="16">
    <source>
        <dbReference type="PROSITE" id="PS50885"/>
    </source>
</evidence>
<dbReference type="Gene3D" id="6.10.340.10">
    <property type="match status" value="1"/>
</dbReference>
<evidence type="ECO:0000259" key="15">
    <source>
        <dbReference type="PROSITE" id="PS50109"/>
    </source>
</evidence>
<sequence length="706" mass="79413">MFNTLRSKLFTFTILITFLPMVIIGIVSYMTQKQDLTNQAERSLLAQSAQMNTEITRFISDRFNDAAFLAQNPVVQDSTSTTLELREQLAQFLSVYTIYTEVLLVDPNGTVTLDIFNDLEGENLADREWFSSVSNGNIYMTDVYHSTLVDAPVLLLAAPVYDESGELARMVVPAFDLTSLNTIVEEFGGAADSTWEGYTFIVNGEGDIISHPETSRILTENYFDETGRSNNELESNALYNEVARVNGEVQAISQVEPFPGFDHDWFVAVTVDEEDLYAPLDGLLIRYLIIYTTVFLVITFAVYRLADYLVKPVSQLVATAQGFAIGEQAERKYVDSYDEINHLNHAFDDMATKLHEREQMHKKSTTIIETTDNGVFAVNQTTGAITLWNRTCRELFGSDKEAITLHQTKESSDAFRHFIETDDLETTIMQATERTKLEIDWLYGGETKTFVAMVRPLPGEEGDRDSDEVLIIFYDLTEKRKMEVELLRSEKLKIVGEMSAGFAHEIRNPLTTIRGFIQLAHESKSKINEDYYGLVLEEINRVNKIIHELLNISNPKPLEEKTDVNINCVLEDVIALQESNMRSHYIAWELLLDPSKPTLTADVNKLKQVLVNFVQNAIEAMTDGGSLTIRSSTEEDRLAIAIEDTGIGMSKETIEKLATPFFTTKATGTGLGLTMSYRIVEEMGGTIRVDSVEGEGTTFVLVLPMH</sequence>
<dbReference type="SUPFAM" id="SSF55874">
    <property type="entry name" value="ATPase domain of HSP90 chaperone/DNA topoisomerase II/histidine kinase"/>
    <property type="match status" value="1"/>
</dbReference>
<feature type="transmembrane region" description="Helical" evidence="14">
    <location>
        <begin position="284"/>
        <end position="306"/>
    </location>
</feature>
<dbReference type="InterPro" id="IPR003660">
    <property type="entry name" value="HAMP_dom"/>
</dbReference>
<keyword evidence="18" id="KW-1185">Reference proteome</keyword>
<dbReference type="InterPro" id="IPR033479">
    <property type="entry name" value="dCache_1"/>
</dbReference>
<dbReference type="InterPro" id="IPR036890">
    <property type="entry name" value="HATPase_C_sf"/>
</dbReference>
<reference evidence="18" key="1">
    <citation type="submission" date="2019-07" db="EMBL/GenBank/DDBJ databases">
        <title>Bacillus alkalisoli sp. nov. isolated from saline soil.</title>
        <authorList>
            <person name="Sun J.-Q."/>
            <person name="Xu L."/>
        </authorList>
    </citation>
    <scope>NUCLEOTIDE SEQUENCE [LARGE SCALE GENOMIC DNA]</scope>
    <source>
        <strain evidence="18">M4U3P1</strain>
    </source>
</reference>
<keyword evidence="9" id="KW-0418">Kinase</keyword>
<dbReference type="Pfam" id="PF02518">
    <property type="entry name" value="HATPase_c"/>
    <property type="match status" value="1"/>
</dbReference>
<dbReference type="PROSITE" id="PS50885">
    <property type="entry name" value="HAMP"/>
    <property type="match status" value="1"/>
</dbReference>
<dbReference type="PANTHER" id="PTHR43065:SF46">
    <property type="entry name" value="C4-DICARBOXYLATE TRANSPORT SENSOR PROTEIN DCTB"/>
    <property type="match status" value="1"/>
</dbReference>
<keyword evidence="6" id="KW-0808">Transferase</keyword>
<keyword evidence="4" id="KW-1003">Cell membrane</keyword>
<dbReference type="GO" id="GO:0006355">
    <property type="term" value="P:regulation of DNA-templated transcription"/>
    <property type="evidence" value="ECO:0007669"/>
    <property type="project" value="InterPro"/>
</dbReference>
<dbReference type="GO" id="GO:0005524">
    <property type="term" value="F:ATP binding"/>
    <property type="evidence" value="ECO:0007669"/>
    <property type="project" value="UniProtKB-KW"/>
</dbReference>
<evidence type="ECO:0000256" key="14">
    <source>
        <dbReference type="SAM" id="Phobius"/>
    </source>
</evidence>
<dbReference type="Pfam" id="PF02743">
    <property type="entry name" value="dCache_1"/>
    <property type="match status" value="1"/>
</dbReference>
<feature type="domain" description="Histidine kinase" evidence="15">
    <location>
        <begin position="501"/>
        <end position="706"/>
    </location>
</feature>
<dbReference type="InterPro" id="IPR005467">
    <property type="entry name" value="His_kinase_dom"/>
</dbReference>
<feature type="transmembrane region" description="Helical" evidence="14">
    <location>
        <begin position="9"/>
        <end position="30"/>
    </location>
</feature>
<evidence type="ECO:0000256" key="13">
    <source>
        <dbReference type="ARBA" id="ARBA00023136"/>
    </source>
</evidence>
<dbReference type="GO" id="GO:0000155">
    <property type="term" value="F:phosphorelay sensor kinase activity"/>
    <property type="evidence" value="ECO:0007669"/>
    <property type="project" value="InterPro"/>
</dbReference>
<dbReference type="GO" id="GO:0005886">
    <property type="term" value="C:plasma membrane"/>
    <property type="evidence" value="ECO:0007669"/>
    <property type="project" value="UniProtKB-SubCell"/>
</dbReference>
<organism evidence="17 18">
    <name type="scientific">Paenalkalicoccus suaedae</name>
    <dbReference type="NCBI Taxonomy" id="2592382"/>
    <lineage>
        <taxon>Bacteria</taxon>
        <taxon>Bacillati</taxon>
        <taxon>Bacillota</taxon>
        <taxon>Bacilli</taxon>
        <taxon>Bacillales</taxon>
        <taxon>Bacillaceae</taxon>
        <taxon>Paenalkalicoccus</taxon>
    </lineage>
</organism>
<evidence type="ECO:0000256" key="10">
    <source>
        <dbReference type="ARBA" id="ARBA00022840"/>
    </source>
</evidence>
<dbReference type="CDD" id="cd12914">
    <property type="entry name" value="PDC1_DGC_like"/>
    <property type="match status" value="1"/>
</dbReference>
<evidence type="ECO:0000256" key="2">
    <source>
        <dbReference type="ARBA" id="ARBA00004651"/>
    </source>
</evidence>
<evidence type="ECO:0000313" key="18">
    <source>
        <dbReference type="Proteomes" id="UP000318138"/>
    </source>
</evidence>
<dbReference type="InterPro" id="IPR029151">
    <property type="entry name" value="Sensor-like_sf"/>
</dbReference>
<keyword evidence="7 14" id="KW-0812">Transmembrane</keyword>
<dbReference type="SMART" id="SM00304">
    <property type="entry name" value="HAMP"/>
    <property type="match status" value="1"/>
</dbReference>
<evidence type="ECO:0000256" key="5">
    <source>
        <dbReference type="ARBA" id="ARBA00022553"/>
    </source>
</evidence>
<dbReference type="Gene3D" id="3.30.565.10">
    <property type="entry name" value="Histidine kinase-like ATPase, C-terminal domain"/>
    <property type="match status" value="1"/>
</dbReference>
<evidence type="ECO:0000256" key="11">
    <source>
        <dbReference type="ARBA" id="ARBA00022989"/>
    </source>
</evidence>
<dbReference type="Proteomes" id="UP000318138">
    <property type="component" value="Chromosome"/>
</dbReference>
<dbReference type="EC" id="2.7.13.3" evidence="3"/>
<protein>
    <recommendedName>
        <fullName evidence="3">histidine kinase</fullName>
        <ecNumber evidence="3">2.7.13.3</ecNumber>
    </recommendedName>
</protein>
<dbReference type="SMART" id="SM00387">
    <property type="entry name" value="HATPase_c"/>
    <property type="match status" value="1"/>
</dbReference>
<dbReference type="InterPro" id="IPR004358">
    <property type="entry name" value="Sig_transdc_His_kin-like_C"/>
</dbReference>
<keyword evidence="13 14" id="KW-0472">Membrane</keyword>
<keyword evidence="8" id="KW-0547">Nucleotide-binding</keyword>
<feature type="domain" description="HAMP" evidence="16">
    <location>
        <begin position="307"/>
        <end position="359"/>
    </location>
</feature>
<evidence type="ECO:0000256" key="8">
    <source>
        <dbReference type="ARBA" id="ARBA00022741"/>
    </source>
</evidence>
<dbReference type="PANTHER" id="PTHR43065">
    <property type="entry name" value="SENSOR HISTIDINE KINASE"/>
    <property type="match status" value="1"/>
</dbReference>
<dbReference type="SUPFAM" id="SSF55785">
    <property type="entry name" value="PYP-like sensor domain (PAS domain)"/>
    <property type="match status" value="1"/>
</dbReference>
<evidence type="ECO:0000256" key="6">
    <source>
        <dbReference type="ARBA" id="ARBA00022679"/>
    </source>
</evidence>
<gene>
    <name evidence="17" type="ORF">FLK61_40380</name>
</gene>
<proteinExistence type="predicted"/>
<evidence type="ECO:0000256" key="12">
    <source>
        <dbReference type="ARBA" id="ARBA00023012"/>
    </source>
</evidence>
<dbReference type="InterPro" id="IPR035965">
    <property type="entry name" value="PAS-like_dom_sf"/>
</dbReference>
<name>A0A859FJ09_9BACI</name>
<keyword evidence="5" id="KW-0597">Phosphoprotein</keyword>
<dbReference type="AlphaFoldDB" id="A0A859FJ09"/>
<evidence type="ECO:0000256" key="3">
    <source>
        <dbReference type="ARBA" id="ARBA00012438"/>
    </source>
</evidence>
<dbReference type="RefSeq" id="WP_176010830.1">
    <property type="nucleotide sequence ID" value="NZ_CP041372.2"/>
</dbReference>
<keyword evidence="11 14" id="KW-1133">Transmembrane helix</keyword>
<dbReference type="CDD" id="cd00082">
    <property type="entry name" value="HisKA"/>
    <property type="match status" value="1"/>
</dbReference>
<dbReference type="SUPFAM" id="SSF158472">
    <property type="entry name" value="HAMP domain-like"/>
    <property type="match status" value="1"/>
</dbReference>
<dbReference type="PRINTS" id="PR00344">
    <property type="entry name" value="BCTRLSENSOR"/>
</dbReference>
<dbReference type="InterPro" id="IPR036097">
    <property type="entry name" value="HisK_dim/P_sf"/>
</dbReference>
<evidence type="ECO:0000256" key="4">
    <source>
        <dbReference type="ARBA" id="ARBA00022475"/>
    </source>
</evidence>
<dbReference type="PROSITE" id="PS50109">
    <property type="entry name" value="HIS_KIN"/>
    <property type="match status" value="1"/>
</dbReference>
<comment type="subcellular location">
    <subcellularLocation>
        <location evidence="2">Cell membrane</location>
        <topology evidence="2">Multi-pass membrane protein</topology>
    </subcellularLocation>
</comment>
<dbReference type="Gene3D" id="3.30.450.20">
    <property type="entry name" value="PAS domain"/>
    <property type="match status" value="2"/>
</dbReference>
<comment type="catalytic activity">
    <reaction evidence="1">
        <text>ATP + protein L-histidine = ADP + protein N-phospho-L-histidine.</text>
        <dbReference type="EC" id="2.7.13.3"/>
    </reaction>
</comment>
<dbReference type="Pfam" id="PF00512">
    <property type="entry name" value="HisKA"/>
    <property type="match status" value="1"/>
</dbReference>
<dbReference type="Pfam" id="PF00989">
    <property type="entry name" value="PAS"/>
    <property type="match status" value="1"/>
</dbReference>
<dbReference type="SUPFAM" id="SSF47384">
    <property type="entry name" value="Homodimeric domain of signal transducing histidine kinase"/>
    <property type="match status" value="1"/>
</dbReference>